<name>A0AAW4L314_9BACT</name>
<dbReference type="Proteomes" id="UP000811899">
    <property type="component" value="Unassembled WGS sequence"/>
</dbReference>
<evidence type="ECO:0000313" key="2">
    <source>
        <dbReference type="Proteomes" id="UP000811899"/>
    </source>
</evidence>
<dbReference type="EMBL" id="JAHCVJ010000005">
    <property type="protein sequence ID" value="MBT0665328.1"/>
    <property type="molecule type" value="Genomic_DNA"/>
</dbReference>
<sequence length="209" mass="23557">MKTIFKKNDYKILVDVDERKACIVKGANSVYVALEELTPLSALAAKHLKMMGCDPSRYLNIGLSNHVIIKEAEEAWQAAVAQSEKKTHLNETSMIPMFWQNLPGLIELRDAEDTYAACQRSASLMLEYRQRGLPPARLMELRQRYPRAAAYITAEAYSFSGNETVSERGRRAMHLLITGALVEDALSLLPDLSPDLSEQDRSPQSTNRW</sequence>
<protein>
    <submittedName>
        <fullName evidence="1">Uncharacterized protein</fullName>
    </submittedName>
</protein>
<comment type="caution">
    <text evidence="1">The sequence shown here is derived from an EMBL/GenBank/DDBJ whole genome shotgun (WGS) entry which is preliminary data.</text>
</comment>
<accession>A0AAW4L314</accession>
<organism evidence="1 2">
    <name type="scientific">Geoanaerobacter pelophilus</name>
    <dbReference type="NCBI Taxonomy" id="60036"/>
    <lineage>
        <taxon>Bacteria</taxon>
        <taxon>Pseudomonadati</taxon>
        <taxon>Thermodesulfobacteriota</taxon>
        <taxon>Desulfuromonadia</taxon>
        <taxon>Geobacterales</taxon>
        <taxon>Geobacteraceae</taxon>
        <taxon>Geoanaerobacter</taxon>
    </lineage>
</organism>
<keyword evidence="2" id="KW-1185">Reference proteome</keyword>
<evidence type="ECO:0000313" key="1">
    <source>
        <dbReference type="EMBL" id="MBT0665328.1"/>
    </source>
</evidence>
<dbReference type="AlphaFoldDB" id="A0AAW4L314"/>
<proteinExistence type="predicted"/>
<gene>
    <name evidence="1" type="ORF">KI809_13560</name>
</gene>
<reference evidence="1 2" key="1">
    <citation type="submission" date="2021-05" db="EMBL/GenBank/DDBJ databases">
        <title>The draft genome of Geobacter pelophilus DSM 12255.</title>
        <authorList>
            <person name="Xu Z."/>
            <person name="Masuda Y."/>
            <person name="Itoh H."/>
            <person name="Senoo K."/>
        </authorList>
    </citation>
    <scope>NUCLEOTIDE SEQUENCE [LARGE SCALE GENOMIC DNA]</scope>
    <source>
        <strain evidence="1 2">DSM 12255</strain>
    </source>
</reference>
<dbReference type="RefSeq" id="WP_214172097.1">
    <property type="nucleotide sequence ID" value="NZ_JAHCVJ010000005.1"/>
</dbReference>